<feature type="region of interest" description="Disordered" evidence="4">
    <location>
        <begin position="879"/>
        <end position="898"/>
    </location>
</feature>
<proteinExistence type="inferred from homology"/>
<dbReference type="SMART" id="SM00558">
    <property type="entry name" value="JmjC"/>
    <property type="match status" value="1"/>
</dbReference>
<feature type="compositionally biased region" description="Acidic residues" evidence="4">
    <location>
        <begin position="394"/>
        <end position="409"/>
    </location>
</feature>
<feature type="region of interest" description="Disordered" evidence="4">
    <location>
        <begin position="384"/>
        <end position="414"/>
    </location>
</feature>
<feature type="domain" description="Ubiquitin-like protease family profile" evidence="5">
    <location>
        <begin position="494"/>
        <end position="1675"/>
    </location>
</feature>
<dbReference type="InterPro" id="IPR003347">
    <property type="entry name" value="JmjC_dom"/>
</dbReference>
<protein>
    <recommendedName>
        <fullName evidence="9">JmjC domain-containing protein</fullName>
    </recommendedName>
</protein>
<gene>
    <name evidence="7" type="ORF">V5O48_003014</name>
</gene>
<evidence type="ECO:0000256" key="3">
    <source>
        <dbReference type="ARBA" id="ARBA00022801"/>
    </source>
</evidence>
<sequence>MESIFVSDSIQAQPPEGTLITHEPSETIKDIGMYPWRTTLLFHGWDEIKNGYLDHRFSVTAQSILSEISTYIGKRLKGKTFDFTEAIVASKGTGRGLIIRLAFALIFLDRAPMLLGGLKKMLPPPSPIPRTRIVGKKSLNVRPLKLLGNWPTFFREAELALEAYDSAGLDKRELESMDFNRGNVADVRTNMISKCLRHLQNIKCQINELKVHTITLNIELCALYLHWFSLGHADLPHSSTEFKSQLKKNKNLDGQVLPSGTDAYDVTKLRTALHTALALSPLIVLSPEINLFTQDPQASNMLHLWFHFGNQQPRVLKALDGILWEEMNSVDGCHRTALDALRSILQRAKPFLCDIDDESRQWFSRAYGEVNYREQTPIWPWISKLPDNERDGTIEPDEERNDDDYEDERVNDNDPATVAEDINVQLTIPKDEVCEFPHNNPMFVADSSNVSANNSASVRRFSELTGFDSDVDRANQWLDTAIQHVPEHITINHISLTGKDLCRLQRQNWINDEIINAFFRCFEFPVDCWVLSSLLWTMSIQKLETRQAKTSVPREIERNKNRFMSSVRIMIPIHDTLSNHWIAVAVDRDTSKITVYDSLASAHRKNDDQLRRKCIKNAHLQLQYGQKKRNLRIKEFKPTHTIVEFLRWRTSFYMVLQEEQTITLSSKGSSLRFVQRFYVDCSFENCNITPHTEDTRVETVGKVSEPVASGTVPDPIRDTITDKQSLSSDQTPVPKASTSTAHHSTVISNVVVDVMSTESMSSIPAAKNIVTDTPNIASKHPSSSLVVVPSEITSIVQENKNGEPRLTCMTTSISGNDLEAPTKLKSSRVEDQHKQLSRRTVPSAETKVDVRRSSREKKPVQRSPVVVVRSVRPRNHHVGRKTSKGIKMNPTTVVSSPVEDQKVSKHYVASQIALNQPDLVRELRVPRKGGKTYQITTYASDVYFWRTFFLSYEAEEQLDRLFYASGEMKIAPNTAAKYPEPSSLLSQPNLTPQRIHPNPFPVKCIVPLAFDEYQTRHSHELQLLFRSCPLVLSNVPRMHRNSSWDSSTLRRLGCIHIPRQVHDNSIIPIEHPNEVIVKTSLNDALTIGEKVNLEKPLNFLDLPGYGDFYCDNLLASELHAYKQTVAYPQLLSPIPQDNIWHLVATKDVFTPFHMDAEGMAVALLVEVGAKLIFMLVPSSRDISEASNIHYSLDMDPDANRTWSSAITNGQIGNLVGWEVQGVLLRPGDMLFMPPGTYHFVYSLEPSICHGRHFLCASTIRQTCWALFHAFVMGRSVTNTDHTKNRTSLVRLMVFWHKEFVERNWQPDSLQQEDSVHMPEWASMTGFIDFLSLSNIFEFGPTLWLETYDGTDPDDQHVAEFDLARLLSRQIFDRYTKLFNVRVIDKTIGHYIRSENIWEDIRCSFMVQQMICLLRHSHVAFQRNFSDIPSVEKITSKFEEHFLSTGTFGKRAWDRFCRTKGDRASIATLFPNSETCESYEWTYHSHMGNSYTFQLYTTAGTVYDDVEWSAVQEELDVAMDLEGSLDHEYVYDSCSESSSGTDLSEDTEDDHSQNYSRNASRELDMASSDEDQALSQRGSSHPSEREEQTDTDEDNMSVLSLEMWNHVRMSNHVNPLPSSIATNNGNQVTELPPSPNIASALLDANTPLPHPIDPSSKRRRISADVTGNDVKRQKTS</sequence>
<organism evidence="7 8">
    <name type="scientific">Marasmius crinis-equi</name>
    <dbReference type="NCBI Taxonomy" id="585013"/>
    <lineage>
        <taxon>Eukaryota</taxon>
        <taxon>Fungi</taxon>
        <taxon>Dikarya</taxon>
        <taxon>Basidiomycota</taxon>
        <taxon>Agaricomycotina</taxon>
        <taxon>Agaricomycetes</taxon>
        <taxon>Agaricomycetidae</taxon>
        <taxon>Agaricales</taxon>
        <taxon>Marasmiineae</taxon>
        <taxon>Marasmiaceae</taxon>
        <taxon>Marasmius</taxon>
    </lineage>
</organism>
<reference evidence="7 8" key="1">
    <citation type="submission" date="2024-02" db="EMBL/GenBank/DDBJ databases">
        <title>A draft genome for the cacao thread blight pathogen Marasmius crinis-equi.</title>
        <authorList>
            <person name="Cohen S.P."/>
            <person name="Baruah I.K."/>
            <person name="Amoako-Attah I."/>
            <person name="Bukari Y."/>
            <person name="Meinhardt L.W."/>
            <person name="Bailey B.A."/>
        </authorList>
    </citation>
    <scope>NUCLEOTIDE SEQUENCE [LARGE SCALE GENOMIC DNA]</scope>
    <source>
        <strain evidence="7 8">GH-76</strain>
    </source>
</reference>
<comment type="caution">
    <text evidence="7">The sequence shown here is derived from an EMBL/GenBank/DDBJ whole genome shotgun (WGS) entry which is preliminary data.</text>
</comment>
<evidence type="ECO:0000256" key="4">
    <source>
        <dbReference type="SAM" id="MobiDB-lite"/>
    </source>
</evidence>
<keyword evidence="3" id="KW-0378">Hydrolase</keyword>
<feature type="region of interest" description="Disordered" evidence="4">
    <location>
        <begin position="812"/>
        <end position="864"/>
    </location>
</feature>
<feature type="compositionally biased region" description="Polar residues" evidence="4">
    <location>
        <begin position="722"/>
        <end position="741"/>
    </location>
</feature>
<dbReference type="Pfam" id="PF02902">
    <property type="entry name" value="Peptidase_C48"/>
    <property type="match status" value="1"/>
</dbReference>
<evidence type="ECO:0000313" key="8">
    <source>
        <dbReference type="Proteomes" id="UP001465976"/>
    </source>
</evidence>
<dbReference type="PROSITE" id="PS51184">
    <property type="entry name" value="JMJC"/>
    <property type="match status" value="1"/>
</dbReference>
<evidence type="ECO:0000259" key="5">
    <source>
        <dbReference type="PROSITE" id="PS50600"/>
    </source>
</evidence>
<evidence type="ECO:0000313" key="7">
    <source>
        <dbReference type="EMBL" id="KAL0578974.1"/>
    </source>
</evidence>
<accession>A0ABR3FU00</accession>
<feature type="domain" description="JmjC" evidence="6">
    <location>
        <begin position="1091"/>
        <end position="1270"/>
    </location>
</feature>
<comment type="similarity">
    <text evidence="1">Belongs to the peptidase C48 family.</text>
</comment>
<name>A0ABR3FU00_9AGAR</name>
<evidence type="ECO:0000259" key="6">
    <source>
        <dbReference type="PROSITE" id="PS51184"/>
    </source>
</evidence>
<dbReference type="Gene3D" id="2.60.120.650">
    <property type="entry name" value="Cupin"/>
    <property type="match status" value="1"/>
</dbReference>
<feature type="region of interest" description="Disordered" evidence="4">
    <location>
        <begin position="1645"/>
        <end position="1675"/>
    </location>
</feature>
<dbReference type="SUPFAM" id="SSF54001">
    <property type="entry name" value="Cysteine proteinases"/>
    <property type="match status" value="1"/>
</dbReference>
<evidence type="ECO:0008006" key="9">
    <source>
        <dbReference type="Google" id="ProtNLM"/>
    </source>
</evidence>
<feature type="compositionally biased region" description="Basic and acidic residues" evidence="4">
    <location>
        <begin position="846"/>
        <end position="859"/>
    </location>
</feature>
<dbReference type="SUPFAM" id="SSF51197">
    <property type="entry name" value="Clavaminate synthase-like"/>
    <property type="match status" value="1"/>
</dbReference>
<feature type="region of interest" description="Disordered" evidence="4">
    <location>
        <begin position="1531"/>
        <end position="1594"/>
    </location>
</feature>
<dbReference type="EMBL" id="JBAHYK010000076">
    <property type="protein sequence ID" value="KAL0578974.1"/>
    <property type="molecule type" value="Genomic_DNA"/>
</dbReference>
<dbReference type="Proteomes" id="UP001465976">
    <property type="component" value="Unassembled WGS sequence"/>
</dbReference>
<keyword evidence="2" id="KW-0645">Protease</keyword>
<keyword evidence="8" id="KW-1185">Reference proteome</keyword>
<feature type="region of interest" description="Disordered" evidence="4">
    <location>
        <begin position="706"/>
        <end position="741"/>
    </location>
</feature>
<evidence type="ECO:0000256" key="1">
    <source>
        <dbReference type="ARBA" id="ARBA00005234"/>
    </source>
</evidence>
<dbReference type="InterPro" id="IPR003653">
    <property type="entry name" value="Peptidase_C48_C"/>
</dbReference>
<dbReference type="Gene3D" id="3.40.395.10">
    <property type="entry name" value="Adenoviral Proteinase, Chain A"/>
    <property type="match status" value="1"/>
</dbReference>
<dbReference type="PROSITE" id="PS50600">
    <property type="entry name" value="ULP_PROTEASE"/>
    <property type="match status" value="1"/>
</dbReference>
<evidence type="ECO:0000256" key="2">
    <source>
        <dbReference type="ARBA" id="ARBA00022670"/>
    </source>
</evidence>
<dbReference type="InterPro" id="IPR038765">
    <property type="entry name" value="Papain-like_cys_pep_sf"/>
</dbReference>